<evidence type="ECO:0000256" key="1">
    <source>
        <dbReference type="ARBA" id="ARBA00022491"/>
    </source>
</evidence>
<keyword evidence="3 6" id="KW-0346">Stress response</keyword>
<dbReference type="PANTHER" id="PTHR34824:SF1">
    <property type="entry name" value="HEAT-INDUCIBLE TRANSCRIPTION REPRESSOR HRCA"/>
    <property type="match status" value="1"/>
</dbReference>
<comment type="similarity">
    <text evidence="6">Belongs to the HrcA family.</text>
</comment>
<comment type="function">
    <text evidence="5 6">Negative regulator of class I heat shock genes (grpE-dnaK-dnaJ and groELS operons). Prevents heat-shock induction of these operons.</text>
</comment>
<accession>A0A9Q1UZA4</accession>
<dbReference type="RefSeq" id="WP_013726023.1">
    <property type="nucleotide sequence ID" value="NZ_LGVR01000016.1"/>
</dbReference>
<gene>
    <name evidence="6" type="primary">hrcA</name>
    <name evidence="8" type="ORF">ADU74_03920</name>
</gene>
<dbReference type="Proteomes" id="UP000037540">
    <property type="component" value="Unassembled WGS sequence"/>
</dbReference>
<protein>
    <recommendedName>
        <fullName evidence="6">Heat-inducible transcription repressor HrcA</fullName>
    </recommendedName>
</protein>
<dbReference type="InterPro" id="IPR002571">
    <property type="entry name" value="HrcA"/>
</dbReference>
<dbReference type="Gene3D" id="3.30.390.60">
    <property type="entry name" value="Heat-inducible transcription repressor hrca homolog, domain 3"/>
    <property type="match status" value="1"/>
</dbReference>
<dbReference type="FunFam" id="1.10.10.10:FF:000049">
    <property type="entry name" value="Heat-inducible transcription repressor HrcA"/>
    <property type="match status" value="1"/>
</dbReference>
<dbReference type="InterPro" id="IPR036388">
    <property type="entry name" value="WH-like_DNA-bd_sf"/>
</dbReference>
<evidence type="ECO:0000259" key="7">
    <source>
        <dbReference type="Pfam" id="PF01628"/>
    </source>
</evidence>
<dbReference type="InterPro" id="IPR021153">
    <property type="entry name" value="HrcA_C"/>
</dbReference>
<dbReference type="EMBL" id="LGVR01000016">
    <property type="protein sequence ID" value="KOA89516.1"/>
    <property type="molecule type" value="Genomic_DNA"/>
</dbReference>
<evidence type="ECO:0000256" key="5">
    <source>
        <dbReference type="ARBA" id="ARBA00055319"/>
    </source>
</evidence>
<evidence type="ECO:0000313" key="9">
    <source>
        <dbReference type="Proteomes" id="UP000037540"/>
    </source>
</evidence>
<dbReference type="OrthoDB" id="9783139at2"/>
<dbReference type="Gene3D" id="1.10.10.10">
    <property type="entry name" value="Winged helix-like DNA-binding domain superfamily/Winged helix DNA-binding domain"/>
    <property type="match status" value="1"/>
</dbReference>
<reference evidence="8 9" key="1">
    <citation type="submission" date="2015-07" db="EMBL/GenBank/DDBJ databases">
        <title>Draft genome sequences of 17 French Clostridium botulinum group III.</title>
        <authorList>
            <person name="Woudstra C."/>
            <person name="Le Marechal C."/>
            <person name="Souillard R."/>
            <person name="Bayon-Auboyer M.-H."/>
            <person name="Dessouter D."/>
            <person name="Fach P."/>
        </authorList>
    </citation>
    <scope>NUCLEOTIDE SEQUENCE [LARGE SCALE GENOMIC DNA]</scope>
    <source>
        <strain evidence="8 9">12LNRI-CD</strain>
    </source>
</reference>
<dbReference type="SUPFAM" id="SSF55781">
    <property type="entry name" value="GAF domain-like"/>
    <property type="match status" value="1"/>
</dbReference>
<dbReference type="PIRSF" id="PIRSF005485">
    <property type="entry name" value="HrcA"/>
    <property type="match status" value="1"/>
</dbReference>
<dbReference type="InterPro" id="IPR036390">
    <property type="entry name" value="WH_DNA-bd_sf"/>
</dbReference>
<dbReference type="InterPro" id="IPR029016">
    <property type="entry name" value="GAF-like_dom_sf"/>
</dbReference>
<dbReference type="GO" id="GO:0003677">
    <property type="term" value="F:DNA binding"/>
    <property type="evidence" value="ECO:0007669"/>
    <property type="project" value="InterPro"/>
</dbReference>
<feature type="domain" description="Heat-inducible transcription repressor HrcA C-terminal" evidence="7">
    <location>
        <begin position="121"/>
        <end position="345"/>
    </location>
</feature>
<dbReference type="InterPro" id="IPR023120">
    <property type="entry name" value="WHTH_transcript_rep_HrcA_IDD"/>
</dbReference>
<evidence type="ECO:0000256" key="6">
    <source>
        <dbReference type="HAMAP-Rule" id="MF_00081"/>
    </source>
</evidence>
<dbReference type="NCBIfam" id="TIGR00331">
    <property type="entry name" value="hrcA"/>
    <property type="match status" value="1"/>
</dbReference>
<dbReference type="AlphaFoldDB" id="A0A9Q1UZA4"/>
<keyword evidence="1 6" id="KW-0678">Repressor</keyword>
<keyword evidence="2 6" id="KW-0805">Transcription regulation</keyword>
<sequence>MRGSANKRGDELKMDFNMDERKIRILQAIIQDYIITGEPVGSRTIAKKYDLGVSSATIRNEMSDLEEMGLIEQLHTSSGRKPSDIGYRLYVDKLIKLSSLTPEEELKIKSQLITEALYEVDEIVKKSIVLLSELTNLTCIVKTTSVRTSSIKLIKLLQIDINTILAVIITQNGMINNNVIRVNKTIDSNVLQKFSNFLNNKLYNLTIQDINLKVINELKSGLTGYEDIFDAIITALYDALNKCDNSKIYYKGATNIFNYPEYNDIEKARQFLALLDDKKVLDKLLTREENVAKDGMKVSISIGRENLIKDAQECSILSANYTLGEQTLGTIGVIGPTRMQYSKIISLLTQFIRILNDNIGQIYEDR</sequence>
<proteinExistence type="inferred from homology"/>
<dbReference type="SUPFAM" id="SSF46785">
    <property type="entry name" value="Winged helix' DNA-binding domain"/>
    <property type="match status" value="1"/>
</dbReference>
<organism evidence="8 9">
    <name type="scientific">Clostridium botulinum</name>
    <dbReference type="NCBI Taxonomy" id="1491"/>
    <lineage>
        <taxon>Bacteria</taxon>
        <taxon>Bacillati</taxon>
        <taxon>Bacillota</taxon>
        <taxon>Clostridia</taxon>
        <taxon>Eubacteriales</taxon>
        <taxon>Clostridiaceae</taxon>
        <taxon>Clostridium</taxon>
    </lineage>
</organism>
<dbReference type="Pfam" id="PF01628">
    <property type="entry name" value="HrcA"/>
    <property type="match status" value="1"/>
</dbReference>
<comment type="caution">
    <text evidence="8">The sequence shown here is derived from an EMBL/GenBank/DDBJ whole genome shotgun (WGS) entry which is preliminary data.</text>
</comment>
<evidence type="ECO:0000256" key="3">
    <source>
        <dbReference type="ARBA" id="ARBA00023016"/>
    </source>
</evidence>
<evidence type="ECO:0000256" key="4">
    <source>
        <dbReference type="ARBA" id="ARBA00023163"/>
    </source>
</evidence>
<evidence type="ECO:0000256" key="2">
    <source>
        <dbReference type="ARBA" id="ARBA00023015"/>
    </source>
</evidence>
<evidence type="ECO:0000313" key="8">
    <source>
        <dbReference type="EMBL" id="KOA89516.1"/>
    </source>
</evidence>
<dbReference type="PANTHER" id="PTHR34824">
    <property type="entry name" value="HEAT-INDUCIBLE TRANSCRIPTION REPRESSOR HRCA"/>
    <property type="match status" value="1"/>
</dbReference>
<name>A0A9Q1UZA4_CLOBO</name>
<keyword evidence="4 6" id="KW-0804">Transcription</keyword>
<dbReference type="HAMAP" id="MF_00081">
    <property type="entry name" value="HrcA"/>
    <property type="match status" value="1"/>
</dbReference>
<dbReference type="Gene3D" id="3.30.450.40">
    <property type="match status" value="1"/>
</dbReference>
<dbReference type="GO" id="GO:0045892">
    <property type="term" value="P:negative regulation of DNA-templated transcription"/>
    <property type="evidence" value="ECO:0007669"/>
    <property type="project" value="UniProtKB-UniRule"/>
</dbReference>